<evidence type="ECO:0000313" key="1">
    <source>
        <dbReference type="EMBL" id="GAY62260.1"/>
    </source>
</evidence>
<protein>
    <submittedName>
        <fullName evidence="1">Uncharacterized protein</fullName>
    </submittedName>
</protein>
<keyword evidence="2" id="KW-1185">Reference proteome</keyword>
<accession>A0A2H5QC88</accession>
<reference evidence="1 2" key="1">
    <citation type="journal article" date="2017" name="Front. Genet.">
        <title>Draft sequencing of the heterozygous diploid genome of Satsuma (Citrus unshiu Marc.) using a hybrid assembly approach.</title>
        <authorList>
            <person name="Shimizu T."/>
            <person name="Tanizawa Y."/>
            <person name="Mochizuki T."/>
            <person name="Nagasaki H."/>
            <person name="Yoshioka T."/>
            <person name="Toyoda A."/>
            <person name="Fujiyama A."/>
            <person name="Kaminuma E."/>
            <person name="Nakamura Y."/>
        </authorList>
    </citation>
    <scope>NUCLEOTIDE SEQUENCE [LARGE SCALE GENOMIC DNA]</scope>
    <source>
        <strain evidence="2">cv. Miyagawa wase</strain>
    </source>
</reference>
<comment type="caution">
    <text evidence="1">The sequence shown here is derived from an EMBL/GenBank/DDBJ whole genome shotgun (WGS) entry which is preliminary data.</text>
</comment>
<name>A0A2H5QC88_CITUN</name>
<organism evidence="1 2">
    <name type="scientific">Citrus unshiu</name>
    <name type="common">Satsuma mandarin</name>
    <name type="synonym">Citrus nobilis var. unshiu</name>
    <dbReference type="NCBI Taxonomy" id="55188"/>
    <lineage>
        <taxon>Eukaryota</taxon>
        <taxon>Viridiplantae</taxon>
        <taxon>Streptophyta</taxon>
        <taxon>Embryophyta</taxon>
        <taxon>Tracheophyta</taxon>
        <taxon>Spermatophyta</taxon>
        <taxon>Magnoliopsida</taxon>
        <taxon>eudicotyledons</taxon>
        <taxon>Gunneridae</taxon>
        <taxon>Pentapetalae</taxon>
        <taxon>rosids</taxon>
        <taxon>malvids</taxon>
        <taxon>Sapindales</taxon>
        <taxon>Rutaceae</taxon>
        <taxon>Aurantioideae</taxon>
        <taxon>Citrus</taxon>
    </lineage>
</organism>
<sequence>MLVNLYGELGKWDEVGKVRKMFKRLVMPIKNPAAAGLWLTSNSGSLTKHIPEQRKSVMP</sequence>
<proteinExistence type="predicted"/>
<dbReference type="Proteomes" id="UP000236630">
    <property type="component" value="Unassembled WGS sequence"/>
</dbReference>
<dbReference type="EMBL" id="BDQV01000298">
    <property type="protein sequence ID" value="GAY62260.1"/>
    <property type="molecule type" value="Genomic_DNA"/>
</dbReference>
<evidence type="ECO:0000313" key="2">
    <source>
        <dbReference type="Proteomes" id="UP000236630"/>
    </source>
</evidence>
<dbReference type="AlphaFoldDB" id="A0A2H5QC88"/>
<gene>
    <name evidence="1" type="ORF">CUMW_216360</name>
</gene>